<evidence type="ECO:0000256" key="9">
    <source>
        <dbReference type="ARBA" id="ARBA00022963"/>
    </source>
</evidence>
<dbReference type="InterPro" id="IPR002921">
    <property type="entry name" value="Fungal_lipase-type"/>
</dbReference>
<sequence length="424" mass="48578">MEILNEEIYDENVPTDLIDSGSLLQNIPTEQTESKLLTECKSFNSTSSNVQINSRRLYKIENSGNGTTLQQNRYAIKISSVVEQNNKGIHKTNENFNLIYPEAKSLSILDFMLSKKNVDAIKEFVSICHGFFDYFGISKNDIICWEFGKMTATIPNYMIIRDPESNSIIISIRGTLNLADVITDVMTYYEPWRDGFVHRGMLRSAQYLVKNSLKDIRSAVKKFKVNSIQVIGHSLGASVSCLVTMLLRKRCKDLIAKGIDIHAWNFGTPPCSSLDLACKNETMSYIDNFVNENDIVPRLSYGSLIDFRELVKFVANKLKDDDYKKIPSKDKHSTLMASIDEYYKNLKSNSREQKLYIPGTVHYLYKKRNPSNPLLKEILCEKSTQESFIDITLRKNFLLHHLPEKYDKKLGKVIKRLAKNSKSD</sequence>
<evidence type="ECO:0000259" key="15">
    <source>
        <dbReference type="Pfam" id="PF01764"/>
    </source>
</evidence>
<dbReference type="Gene3D" id="3.40.50.1820">
    <property type="entry name" value="alpha/beta hydrolase"/>
    <property type="match status" value="1"/>
</dbReference>
<gene>
    <name evidence="16" type="ORF">RFULGI_LOCUS3978</name>
</gene>
<comment type="subcellular location">
    <subcellularLocation>
        <location evidence="2">Cell membrane</location>
        <topology evidence="2">Multi-pass membrane protein</topology>
    </subcellularLocation>
</comment>
<keyword evidence="12" id="KW-0472">Membrane</keyword>
<keyword evidence="7" id="KW-0378">Hydrolase</keyword>
<keyword evidence="10" id="KW-1133">Transmembrane helix</keyword>
<dbReference type="EMBL" id="CAJVPZ010003755">
    <property type="protein sequence ID" value="CAG8535318.1"/>
    <property type="molecule type" value="Genomic_DNA"/>
</dbReference>
<evidence type="ECO:0000256" key="8">
    <source>
        <dbReference type="ARBA" id="ARBA00022837"/>
    </source>
</evidence>
<proteinExistence type="predicted"/>
<keyword evidence="5" id="KW-0812">Transmembrane</keyword>
<reference evidence="16" key="1">
    <citation type="submission" date="2021-06" db="EMBL/GenBank/DDBJ databases">
        <authorList>
            <person name="Kallberg Y."/>
            <person name="Tangrot J."/>
            <person name="Rosling A."/>
        </authorList>
    </citation>
    <scope>NUCLEOTIDE SEQUENCE</scope>
    <source>
        <strain evidence="16">IN212</strain>
    </source>
</reference>
<dbReference type="CDD" id="cd00519">
    <property type="entry name" value="Lipase_3"/>
    <property type="match status" value="1"/>
</dbReference>
<keyword evidence="3" id="KW-1003">Cell membrane</keyword>
<dbReference type="GO" id="GO:0016298">
    <property type="term" value="F:lipase activity"/>
    <property type="evidence" value="ECO:0007669"/>
    <property type="project" value="TreeGrafter"/>
</dbReference>
<evidence type="ECO:0000256" key="11">
    <source>
        <dbReference type="ARBA" id="ARBA00023098"/>
    </source>
</evidence>
<dbReference type="PANTHER" id="PTHR45792">
    <property type="entry name" value="DIACYLGLYCEROL LIPASE HOMOLOG-RELATED"/>
    <property type="match status" value="1"/>
</dbReference>
<dbReference type="GO" id="GO:0005886">
    <property type="term" value="C:plasma membrane"/>
    <property type="evidence" value="ECO:0007669"/>
    <property type="project" value="UniProtKB-SubCell"/>
</dbReference>
<keyword evidence="8" id="KW-0106">Calcium</keyword>
<keyword evidence="17" id="KW-1185">Reference proteome</keyword>
<accession>A0A9N9ALN4</accession>
<comment type="catalytic activity">
    <reaction evidence="13">
        <text>a 1,2-diacyl-sn-glycerol + H2O = a 2-acylglycerol + a fatty acid + H(+)</text>
        <dbReference type="Rhea" id="RHEA:33275"/>
        <dbReference type="ChEBI" id="CHEBI:15377"/>
        <dbReference type="ChEBI" id="CHEBI:15378"/>
        <dbReference type="ChEBI" id="CHEBI:17389"/>
        <dbReference type="ChEBI" id="CHEBI:17815"/>
        <dbReference type="ChEBI" id="CHEBI:28868"/>
        <dbReference type="EC" id="3.1.1.116"/>
    </reaction>
    <physiologicalReaction direction="left-to-right" evidence="13">
        <dbReference type="Rhea" id="RHEA:33276"/>
    </physiologicalReaction>
</comment>
<evidence type="ECO:0000256" key="5">
    <source>
        <dbReference type="ARBA" id="ARBA00022692"/>
    </source>
</evidence>
<comment type="caution">
    <text evidence="16">The sequence shown here is derived from an EMBL/GenBank/DDBJ whole genome shotgun (WGS) entry which is preliminary data.</text>
</comment>
<keyword evidence="9" id="KW-0442">Lipid degradation</keyword>
<evidence type="ECO:0000256" key="12">
    <source>
        <dbReference type="ARBA" id="ARBA00023136"/>
    </source>
</evidence>
<feature type="domain" description="Fungal lipase-type" evidence="15">
    <location>
        <begin position="170"/>
        <end position="301"/>
    </location>
</feature>
<dbReference type="OrthoDB" id="438440at2759"/>
<evidence type="ECO:0000256" key="6">
    <source>
        <dbReference type="ARBA" id="ARBA00022723"/>
    </source>
</evidence>
<comment type="cofactor">
    <cofactor evidence="1">
        <name>Ca(2+)</name>
        <dbReference type="ChEBI" id="CHEBI:29108"/>
    </cofactor>
</comment>
<keyword evidence="4" id="KW-0597">Phosphoprotein</keyword>
<evidence type="ECO:0000256" key="1">
    <source>
        <dbReference type="ARBA" id="ARBA00001913"/>
    </source>
</evidence>
<evidence type="ECO:0000313" key="17">
    <source>
        <dbReference type="Proteomes" id="UP000789396"/>
    </source>
</evidence>
<dbReference type="InterPro" id="IPR052214">
    <property type="entry name" value="DAG_Lipase-Related"/>
</dbReference>
<dbReference type="Pfam" id="PF01764">
    <property type="entry name" value="Lipase_3"/>
    <property type="match status" value="1"/>
</dbReference>
<keyword evidence="6" id="KW-0479">Metal-binding</keyword>
<dbReference type="GO" id="GO:0019369">
    <property type="term" value="P:arachidonate metabolic process"/>
    <property type="evidence" value="ECO:0007669"/>
    <property type="project" value="TreeGrafter"/>
</dbReference>
<organism evidence="16 17">
    <name type="scientific">Racocetra fulgida</name>
    <dbReference type="NCBI Taxonomy" id="60492"/>
    <lineage>
        <taxon>Eukaryota</taxon>
        <taxon>Fungi</taxon>
        <taxon>Fungi incertae sedis</taxon>
        <taxon>Mucoromycota</taxon>
        <taxon>Glomeromycotina</taxon>
        <taxon>Glomeromycetes</taxon>
        <taxon>Diversisporales</taxon>
        <taxon>Gigasporaceae</taxon>
        <taxon>Racocetra</taxon>
    </lineage>
</organism>
<evidence type="ECO:0000256" key="10">
    <source>
        <dbReference type="ARBA" id="ARBA00022989"/>
    </source>
</evidence>
<dbReference type="Proteomes" id="UP000789396">
    <property type="component" value="Unassembled WGS sequence"/>
</dbReference>
<name>A0A9N9ALN4_9GLOM</name>
<dbReference type="SUPFAM" id="SSF53474">
    <property type="entry name" value="alpha/beta-Hydrolases"/>
    <property type="match status" value="1"/>
</dbReference>
<dbReference type="GO" id="GO:0046340">
    <property type="term" value="P:diacylglycerol catabolic process"/>
    <property type="evidence" value="ECO:0007669"/>
    <property type="project" value="TreeGrafter"/>
</dbReference>
<dbReference type="InterPro" id="IPR029058">
    <property type="entry name" value="AB_hydrolase_fold"/>
</dbReference>
<evidence type="ECO:0000256" key="7">
    <source>
        <dbReference type="ARBA" id="ARBA00022801"/>
    </source>
</evidence>
<evidence type="ECO:0000256" key="13">
    <source>
        <dbReference type="ARBA" id="ARBA00024531"/>
    </source>
</evidence>
<dbReference type="PANTHER" id="PTHR45792:SF8">
    <property type="entry name" value="DIACYLGLYCEROL LIPASE-ALPHA"/>
    <property type="match status" value="1"/>
</dbReference>
<evidence type="ECO:0000256" key="2">
    <source>
        <dbReference type="ARBA" id="ARBA00004651"/>
    </source>
</evidence>
<dbReference type="EC" id="3.1.1.116" evidence="14"/>
<evidence type="ECO:0000313" key="16">
    <source>
        <dbReference type="EMBL" id="CAG8535318.1"/>
    </source>
</evidence>
<keyword evidence="11" id="KW-0443">Lipid metabolism</keyword>
<dbReference type="AlphaFoldDB" id="A0A9N9ALN4"/>
<evidence type="ECO:0000256" key="14">
    <source>
        <dbReference type="ARBA" id="ARBA00026104"/>
    </source>
</evidence>
<protein>
    <recommendedName>
        <fullName evidence="14">sn-1-specific diacylglycerol lipase</fullName>
        <ecNumber evidence="14">3.1.1.116</ecNumber>
    </recommendedName>
</protein>
<evidence type="ECO:0000256" key="4">
    <source>
        <dbReference type="ARBA" id="ARBA00022553"/>
    </source>
</evidence>
<evidence type="ECO:0000256" key="3">
    <source>
        <dbReference type="ARBA" id="ARBA00022475"/>
    </source>
</evidence>
<dbReference type="GO" id="GO:0046872">
    <property type="term" value="F:metal ion binding"/>
    <property type="evidence" value="ECO:0007669"/>
    <property type="project" value="UniProtKB-KW"/>
</dbReference>